<dbReference type="InterPro" id="IPR050535">
    <property type="entry name" value="DNA_Repair-Maintenance_Comp"/>
</dbReference>
<evidence type="ECO:0000256" key="7">
    <source>
        <dbReference type="RuleBase" id="RU363069"/>
    </source>
</evidence>
<evidence type="ECO:0000259" key="8">
    <source>
        <dbReference type="Pfam" id="PF00149"/>
    </source>
</evidence>
<dbReference type="InterPro" id="IPR004593">
    <property type="entry name" value="SbcD"/>
</dbReference>
<dbReference type="AlphaFoldDB" id="A0A7X2NK02"/>
<comment type="similarity">
    <text evidence="1 7">Belongs to the SbcD family.</text>
</comment>
<feature type="domain" description="Nuclease SbcCD subunit D C-terminal" evidence="9">
    <location>
        <begin position="282"/>
        <end position="372"/>
    </location>
</feature>
<keyword evidence="11" id="KW-1185">Reference proteome</keyword>
<dbReference type="GO" id="GO:0006310">
    <property type="term" value="P:DNA recombination"/>
    <property type="evidence" value="ECO:0007669"/>
    <property type="project" value="UniProtKB-KW"/>
</dbReference>
<keyword evidence="5 7" id="KW-0378">Hydrolase</keyword>
<dbReference type="RefSeq" id="WP_154471537.1">
    <property type="nucleotide sequence ID" value="NZ_VUMD01000004.1"/>
</dbReference>
<proteinExistence type="inferred from homology"/>
<dbReference type="InterPro" id="IPR041796">
    <property type="entry name" value="Mre11_N"/>
</dbReference>
<feature type="domain" description="Calcineurin-like phosphoesterase" evidence="8">
    <location>
        <begin position="1"/>
        <end position="233"/>
    </location>
</feature>
<dbReference type="Pfam" id="PF00149">
    <property type="entry name" value="Metallophos"/>
    <property type="match status" value="1"/>
</dbReference>
<keyword evidence="4 7" id="KW-0540">Nuclease</keyword>
<keyword evidence="7" id="KW-0233">DNA recombination</keyword>
<name>A0A7X2NK02_9CLOT</name>
<evidence type="ECO:0000313" key="11">
    <source>
        <dbReference type="Proteomes" id="UP000429958"/>
    </source>
</evidence>
<evidence type="ECO:0000259" key="9">
    <source>
        <dbReference type="Pfam" id="PF12320"/>
    </source>
</evidence>
<evidence type="ECO:0000256" key="5">
    <source>
        <dbReference type="ARBA" id="ARBA00022801"/>
    </source>
</evidence>
<dbReference type="SUPFAM" id="SSF56300">
    <property type="entry name" value="Metallo-dependent phosphatases"/>
    <property type="match status" value="1"/>
</dbReference>
<comment type="caution">
    <text evidence="10">The sequence shown here is derived from an EMBL/GenBank/DDBJ whole genome shotgun (WGS) entry which is preliminary data.</text>
</comment>
<dbReference type="GO" id="GO:0004519">
    <property type="term" value="F:endonuclease activity"/>
    <property type="evidence" value="ECO:0007669"/>
    <property type="project" value="UniProtKB-KW"/>
</dbReference>
<dbReference type="InterPro" id="IPR004843">
    <property type="entry name" value="Calcineurin-like_PHP"/>
</dbReference>
<evidence type="ECO:0000256" key="6">
    <source>
        <dbReference type="ARBA" id="ARBA00022839"/>
    </source>
</evidence>
<evidence type="ECO:0000256" key="4">
    <source>
        <dbReference type="ARBA" id="ARBA00022722"/>
    </source>
</evidence>
<dbReference type="PANTHER" id="PTHR30337">
    <property type="entry name" value="COMPONENT OF ATP-DEPENDENT DSDNA EXONUCLEASE"/>
    <property type="match status" value="1"/>
</dbReference>
<dbReference type="Proteomes" id="UP000429958">
    <property type="component" value="Unassembled WGS sequence"/>
</dbReference>
<evidence type="ECO:0000256" key="3">
    <source>
        <dbReference type="ARBA" id="ARBA00013365"/>
    </source>
</evidence>
<accession>A0A7X2NK02</accession>
<dbReference type="Gene3D" id="3.60.21.10">
    <property type="match status" value="1"/>
</dbReference>
<dbReference type="Pfam" id="PF12320">
    <property type="entry name" value="SbcD_C"/>
    <property type="match status" value="1"/>
</dbReference>
<keyword evidence="7" id="KW-0235">DNA replication</keyword>
<evidence type="ECO:0000256" key="1">
    <source>
        <dbReference type="ARBA" id="ARBA00010555"/>
    </source>
</evidence>
<comment type="subunit">
    <text evidence="2 7">Heterodimer of SbcC and SbcD.</text>
</comment>
<dbReference type="GO" id="GO:0008408">
    <property type="term" value="F:3'-5' exonuclease activity"/>
    <property type="evidence" value="ECO:0007669"/>
    <property type="project" value="InterPro"/>
</dbReference>
<dbReference type="NCBIfam" id="TIGR00619">
    <property type="entry name" value="sbcd"/>
    <property type="match status" value="1"/>
</dbReference>
<reference evidence="10 11" key="1">
    <citation type="submission" date="2019-08" db="EMBL/GenBank/DDBJ databases">
        <title>In-depth cultivation of the pig gut microbiome towards novel bacterial diversity and tailored functional studies.</title>
        <authorList>
            <person name="Wylensek D."/>
            <person name="Hitch T.C.A."/>
            <person name="Clavel T."/>
        </authorList>
    </citation>
    <scope>NUCLEOTIDE SEQUENCE [LARGE SCALE GENOMIC DNA]</scope>
    <source>
        <strain evidence="10 11">WCA-389-WT-23D1</strain>
    </source>
</reference>
<comment type="function">
    <text evidence="7">SbcCD cleaves DNA hairpin structures. These structures can inhibit DNA replication and are intermediates in certain DNA recombination reactions. The complex acts as a 3'-&gt;5' double strand exonuclease that can open hairpins. It also has a 5' single-strand endonuclease activity.</text>
</comment>
<evidence type="ECO:0000313" key="10">
    <source>
        <dbReference type="EMBL" id="MSS36065.1"/>
    </source>
</evidence>
<sequence length="397" mass="44805">MKFIHLSDLHIGKRVNEFSMLEDQKYILKKILEIIDEEKPDGILIAGDVYDKQVPGAEAVQVFDWFLTRLADSGASVFVISGNHDSPERLAFGRHLMEGKKVYLAPVYEGCVAPVRLRDEYGSVFVYMLPFVKPGIVRRCFPEEEIESFEDGVRCAVSHMTGRRKDGTDADFLDGSAAGQSFDRSARNILVAHQFVAGASCCDSEELSVGGLDQVGADIFDDFDYVALGHIHGPQRIGRETVRYCGTPLKYSFSEVTHKKSVTVAELFEKGHVCVRVRPLTPLRDMREIRGAYEEVAGRKFYQGTAVDDFLHITLTDEEDVLDAMGKLRAIYPNIMKLDYDNRRTREGGAAAHVKEEGKSPMELLEELYQHQNNRPMSQKQRELAAGLMEEIWEDKE</sequence>
<dbReference type="InterPro" id="IPR029052">
    <property type="entry name" value="Metallo-depent_PP-like"/>
</dbReference>
<protein>
    <recommendedName>
        <fullName evidence="3 7">Nuclease SbcCD subunit D</fullName>
    </recommendedName>
</protein>
<dbReference type="PANTHER" id="PTHR30337:SF0">
    <property type="entry name" value="NUCLEASE SBCCD SUBUNIT D"/>
    <property type="match status" value="1"/>
</dbReference>
<dbReference type="CDD" id="cd00840">
    <property type="entry name" value="MPP_Mre11_N"/>
    <property type="match status" value="1"/>
</dbReference>
<keyword evidence="6 7" id="KW-0269">Exonuclease</keyword>
<dbReference type="InterPro" id="IPR026843">
    <property type="entry name" value="SbcD_C"/>
</dbReference>
<organism evidence="10 11">
    <name type="scientific">Clostridium porci</name>
    <dbReference type="NCBI Taxonomy" id="2605778"/>
    <lineage>
        <taxon>Bacteria</taxon>
        <taxon>Bacillati</taxon>
        <taxon>Bacillota</taxon>
        <taxon>Clostridia</taxon>
        <taxon>Eubacteriales</taxon>
        <taxon>Clostridiaceae</taxon>
        <taxon>Clostridium</taxon>
    </lineage>
</organism>
<dbReference type="EMBL" id="VUMD01000004">
    <property type="protein sequence ID" value="MSS36065.1"/>
    <property type="molecule type" value="Genomic_DNA"/>
</dbReference>
<dbReference type="GO" id="GO:0006260">
    <property type="term" value="P:DNA replication"/>
    <property type="evidence" value="ECO:0007669"/>
    <property type="project" value="UniProtKB-KW"/>
</dbReference>
<gene>
    <name evidence="7" type="primary">sbcD</name>
    <name evidence="10" type="ORF">FYJ39_05620</name>
</gene>
<evidence type="ECO:0000256" key="2">
    <source>
        <dbReference type="ARBA" id="ARBA00011322"/>
    </source>
</evidence>
<keyword evidence="7" id="KW-0255">Endonuclease</keyword>